<dbReference type="EMBL" id="RHFK02000163">
    <property type="protein sequence ID" value="TWW54612.1"/>
    <property type="molecule type" value="Genomic_DNA"/>
</dbReference>
<dbReference type="Gene3D" id="2.130.10.10">
    <property type="entry name" value="YVTN repeat-like/Quinoprotein amine dehydrogenase"/>
    <property type="match status" value="1"/>
</dbReference>
<dbReference type="PANTHER" id="PTHR19878">
    <property type="entry name" value="AUTOPHAGY PROTEIN 16-LIKE"/>
    <property type="match status" value="1"/>
</dbReference>
<keyword evidence="2" id="KW-0677">Repeat</keyword>
<name>A0A5C6MHQ3_9TELE</name>
<feature type="non-terminal residue" evidence="4">
    <location>
        <position position="1"/>
    </location>
</feature>
<dbReference type="InterPro" id="IPR015943">
    <property type="entry name" value="WD40/YVTN_repeat-like_dom_sf"/>
</dbReference>
<keyword evidence="5" id="KW-1185">Reference proteome</keyword>
<keyword evidence="1 3" id="KW-0853">WD repeat</keyword>
<evidence type="ECO:0000256" key="1">
    <source>
        <dbReference type="ARBA" id="ARBA00022574"/>
    </source>
</evidence>
<dbReference type="SUPFAM" id="SSF50998">
    <property type="entry name" value="Quinoprotein alcohol dehydrogenase-like"/>
    <property type="match status" value="1"/>
</dbReference>
<evidence type="ECO:0000313" key="4">
    <source>
        <dbReference type="EMBL" id="TWW54612.1"/>
    </source>
</evidence>
<comment type="caution">
    <text evidence="4">The sequence shown here is derived from an EMBL/GenBank/DDBJ whole genome shotgun (WGS) entry which is preliminary data.</text>
</comment>
<gene>
    <name evidence="4" type="ORF">D4764_0240620</name>
</gene>
<proteinExistence type="predicted"/>
<dbReference type="PROSITE" id="PS50294">
    <property type="entry name" value="WD_REPEATS_REGION"/>
    <property type="match status" value="1"/>
</dbReference>
<dbReference type="PROSITE" id="PS00678">
    <property type="entry name" value="WD_REPEATS_1"/>
    <property type="match status" value="1"/>
</dbReference>
<dbReference type="InterPro" id="IPR011047">
    <property type="entry name" value="Quinoprotein_ADH-like_sf"/>
</dbReference>
<dbReference type="SMART" id="SM00320">
    <property type="entry name" value="WD40"/>
    <property type="match status" value="2"/>
</dbReference>
<evidence type="ECO:0000256" key="3">
    <source>
        <dbReference type="PROSITE-ProRule" id="PRU00221"/>
    </source>
</evidence>
<organism evidence="4 5">
    <name type="scientific">Takifugu flavidus</name>
    <name type="common">sansaifugu</name>
    <dbReference type="NCBI Taxonomy" id="433684"/>
    <lineage>
        <taxon>Eukaryota</taxon>
        <taxon>Metazoa</taxon>
        <taxon>Chordata</taxon>
        <taxon>Craniata</taxon>
        <taxon>Vertebrata</taxon>
        <taxon>Euteleostomi</taxon>
        <taxon>Actinopterygii</taxon>
        <taxon>Neopterygii</taxon>
        <taxon>Teleostei</taxon>
        <taxon>Neoteleostei</taxon>
        <taxon>Acanthomorphata</taxon>
        <taxon>Eupercaria</taxon>
        <taxon>Tetraodontiformes</taxon>
        <taxon>Tetradontoidea</taxon>
        <taxon>Tetraodontidae</taxon>
        <taxon>Takifugu</taxon>
    </lineage>
</organism>
<dbReference type="InterPro" id="IPR001680">
    <property type="entry name" value="WD40_rpt"/>
</dbReference>
<evidence type="ECO:0000256" key="2">
    <source>
        <dbReference type="ARBA" id="ARBA00022737"/>
    </source>
</evidence>
<dbReference type="GO" id="GO:0000045">
    <property type="term" value="P:autophagosome assembly"/>
    <property type="evidence" value="ECO:0007669"/>
    <property type="project" value="InterPro"/>
</dbReference>
<feature type="repeat" description="WD" evidence="3">
    <location>
        <begin position="97"/>
        <end position="131"/>
    </location>
</feature>
<evidence type="ECO:0000313" key="5">
    <source>
        <dbReference type="Proteomes" id="UP000324091"/>
    </source>
</evidence>
<reference evidence="4 5" key="1">
    <citation type="submission" date="2019-04" db="EMBL/GenBank/DDBJ databases">
        <title>Chromosome genome assembly for Takifugu flavidus.</title>
        <authorList>
            <person name="Xiao S."/>
        </authorList>
    </citation>
    <scope>NUCLEOTIDE SEQUENCE [LARGE SCALE GENOMIC DNA]</scope>
    <source>
        <strain evidence="4">HTHZ2018</strain>
        <tissue evidence="4">Muscle</tissue>
    </source>
</reference>
<dbReference type="AlphaFoldDB" id="A0A5C6MHQ3"/>
<sequence length="131" mass="14088">HSAAFRNFLLRVKSRRWTSAVITGSCSAVAVDNHLQLLDLRRRSNECTSFRADGFSCGSDSTKAVISPDGGFLAAGSADGTLYIWNVSTGKMERHLPGKHISAISAVSWSPSGKYVVSVDKGRTAVLWSDV</sequence>
<dbReference type="Proteomes" id="UP000324091">
    <property type="component" value="Unassembled WGS sequence"/>
</dbReference>
<dbReference type="PROSITE" id="PS50082">
    <property type="entry name" value="WD_REPEATS_2"/>
    <property type="match status" value="2"/>
</dbReference>
<protein>
    <submittedName>
        <fullName evidence="4">Autophagy-related protein 16 APG16-like 1</fullName>
    </submittedName>
</protein>
<dbReference type="InterPro" id="IPR045160">
    <property type="entry name" value="ATG16"/>
</dbReference>
<dbReference type="PANTHER" id="PTHR19878:SF7">
    <property type="entry name" value="PROTEIN ATG16L2"/>
    <property type="match status" value="1"/>
</dbReference>
<accession>A0A5C6MHQ3</accession>
<feature type="repeat" description="WD" evidence="3">
    <location>
        <begin position="67"/>
        <end position="95"/>
    </location>
</feature>
<dbReference type="InterPro" id="IPR019775">
    <property type="entry name" value="WD40_repeat_CS"/>
</dbReference>
<dbReference type="Pfam" id="PF00400">
    <property type="entry name" value="WD40"/>
    <property type="match status" value="2"/>
</dbReference>